<gene>
    <name evidence="3" type="ORF">Fmac_025087</name>
</gene>
<dbReference type="EMBL" id="JBGMDY010000008">
    <property type="protein sequence ID" value="KAL2326029.1"/>
    <property type="molecule type" value="Genomic_DNA"/>
</dbReference>
<feature type="signal peptide" evidence="2">
    <location>
        <begin position="1"/>
        <end position="24"/>
    </location>
</feature>
<feature type="region of interest" description="Disordered" evidence="1">
    <location>
        <begin position="123"/>
        <end position="143"/>
    </location>
</feature>
<evidence type="ECO:0000256" key="2">
    <source>
        <dbReference type="SAM" id="SignalP"/>
    </source>
</evidence>
<protein>
    <submittedName>
        <fullName evidence="3">Uncharacterized protein</fullName>
    </submittedName>
</protein>
<name>A0ABD1LR97_9FABA</name>
<evidence type="ECO:0000313" key="3">
    <source>
        <dbReference type="EMBL" id="KAL2326029.1"/>
    </source>
</evidence>
<dbReference type="AlphaFoldDB" id="A0ABD1LR97"/>
<dbReference type="Proteomes" id="UP001603857">
    <property type="component" value="Unassembled WGS sequence"/>
</dbReference>
<feature type="chain" id="PRO_5044855379" evidence="2">
    <location>
        <begin position="25"/>
        <end position="143"/>
    </location>
</feature>
<comment type="caution">
    <text evidence="3">The sequence shown here is derived from an EMBL/GenBank/DDBJ whole genome shotgun (WGS) entry which is preliminary data.</text>
</comment>
<reference evidence="3 4" key="1">
    <citation type="submission" date="2024-08" db="EMBL/GenBank/DDBJ databases">
        <title>Insights into the chromosomal genome structure of Flemingia macrophylla.</title>
        <authorList>
            <person name="Ding Y."/>
            <person name="Zhao Y."/>
            <person name="Bi W."/>
            <person name="Wu M."/>
            <person name="Zhao G."/>
            <person name="Gong Y."/>
            <person name="Li W."/>
            <person name="Zhang P."/>
        </authorList>
    </citation>
    <scope>NUCLEOTIDE SEQUENCE [LARGE SCALE GENOMIC DNA]</scope>
    <source>
        <strain evidence="3">DYQJB</strain>
        <tissue evidence="3">Leaf</tissue>
    </source>
</reference>
<keyword evidence="2" id="KW-0732">Signal</keyword>
<accession>A0ABD1LR97</accession>
<organism evidence="3 4">
    <name type="scientific">Flemingia macrophylla</name>
    <dbReference type="NCBI Taxonomy" id="520843"/>
    <lineage>
        <taxon>Eukaryota</taxon>
        <taxon>Viridiplantae</taxon>
        <taxon>Streptophyta</taxon>
        <taxon>Embryophyta</taxon>
        <taxon>Tracheophyta</taxon>
        <taxon>Spermatophyta</taxon>
        <taxon>Magnoliopsida</taxon>
        <taxon>eudicotyledons</taxon>
        <taxon>Gunneridae</taxon>
        <taxon>Pentapetalae</taxon>
        <taxon>rosids</taxon>
        <taxon>fabids</taxon>
        <taxon>Fabales</taxon>
        <taxon>Fabaceae</taxon>
        <taxon>Papilionoideae</taxon>
        <taxon>50 kb inversion clade</taxon>
        <taxon>NPAAA clade</taxon>
        <taxon>indigoferoid/millettioid clade</taxon>
        <taxon>Phaseoleae</taxon>
        <taxon>Flemingia</taxon>
    </lineage>
</organism>
<proteinExistence type="predicted"/>
<evidence type="ECO:0000313" key="4">
    <source>
        <dbReference type="Proteomes" id="UP001603857"/>
    </source>
</evidence>
<keyword evidence="4" id="KW-1185">Reference proteome</keyword>
<sequence>MAANFSISIFCLVSMLLLLAESHAEIDVATIETPAPAPVIQPSKNLTTFLDSLLVLNSCSDFVSVFLSFSMAPPKAVFNHKIALHVARTDARTHNTRSRACSSAKSAVPNACVCHLEPTATSRSALATTTGKPKGEDPNAPEC</sequence>
<evidence type="ECO:0000256" key="1">
    <source>
        <dbReference type="SAM" id="MobiDB-lite"/>
    </source>
</evidence>